<dbReference type="AlphaFoldDB" id="A0A7J6WC25"/>
<proteinExistence type="inferred from homology"/>
<dbReference type="EMBL" id="JABWDY010017996">
    <property type="protein sequence ID" value="KAF5194984.1"/>
    <property type="molecule type" value="Genomic_DNA"/>
</dbReference>
<evidence type="ECO:0000256" key="7">
    <source>
        <dbReference type="SAM" id="Phobius"/>
    </source>
</evidence>
<dbReference type="InterPro" id="IPR038770">
    <property type="entry name" value="Na+/solute_symporter_sf"/>
</dbReference>
<evidence type="ECO:0000313" key="8">
    <source>
        <dbReference type="EMBL" id="KAF5194984.1"/>
    </source>
</evidence>
<dbReference type="Pfam" id="PF01758">
    <property type="entry name" value="SBF"/>
    <property type="match status" value="1"/>
</dbReference>
<evidence type="ECO:0000256" key="3">
    <source>
        <dbReference type="ARBA" id="ARBA00006528"/>
    </source>
</evidence>
<keyword evidence="4 7" id="KW-0812">Transmembrane</keyword>
<evidence type="ECO:0000256" key="1">
    <source>
        <dbReference type="ARBA" id="ARBA00004119"/>
    </source>
</evidence>
<feature type="transmembrane region" description="Helical" evidence="7">
    <location>
        <begin position="107"/>
        <end position="128"/>
    </location>
</feature>
<evidence type="ECO:0000256" key="5">
    <source>
        <dbReference type="ARBA" id="ARBA00022989"/>
    </source>
</evidence>
<dbReference type="PANTHER" id="PTHR10361:SF62">
    <property type="entry name" value="SODIUM_PYRUVATE COTRANSPORTER BASS2, CHLOROPLASTIC"/>
    <property type="match status" value="1"/>
</dbReference>
<sequence length="192" mass="21372">MASSMSSMSRFLHQDCNLKTIYNKPNSCFSTTRLPNNLDMRSGYSVSSVRRNVTKNSLQSPIDVFSPNLPALHQVSRRHQLLCKAEADLSGNVPSSSPSGLSTYENIIETLTTLFPLWVIIGTVIGIYKPSAVTWLETDLFTLGLGFLMLSMGLTLTFEDFRRCLRNPWTVGVGFLAQYIIKPLLGFLIAMV</sequence>
<accession>A0A7J6WC25</accession>
<dbReference type="GO" id="GO:0016020">
    <property type="term" value="C:membrane"/>
    <property type="evidence" value="ECO:0007669"/>
    <property type="project" value="UniProtKB-SubCell"/>
</dbReference>
<evidence type="ECO:0000256" key="4">
    <source>
        <dbReference type="ARBA" id="ARBA00022692"/>
    </source>
</evidence>
<dbReference type="PANTHER" id="PTHR10361">
    <property type="entry name" value="SODIUM-BILE ACID COTRANSPORTER"/>
    <property type="match status" value="1"/>
</dbReference>
<dbReference type="OrthoDB" id="1716387at2759"/>
<dbReference type="GO" id="GO:0009941">
    <property type="term" value="C:chloroplast envelope"/>
    <property type="evidence" value="ECO:0007669"/>
    <property type="project" value="UniProtKB-SubCell"/>
</dbReference>
<keyword evidence="5 7" id="KW-1133">Transmembrane helix</keyword>
<dbReference type="Proteomes" id="UP000554482">
    <property type="component" value="Unassembled WGS sequence"/>
</dbReference>
<reference evidence="8 9" key="1">
    <citation type="submission" date="2020-06" db="EMBL/GenBank/DDBJ databases">
        <title>Transcriptomic and genomic resources for Thalictrum thalictroides and T. hernandezii: Facilitating candidate gene discovery in an emerging model plant lineage.</title>
        <authorList>
            <person name="Arias T."/>
            <person name="Riano-Pachon D.M."/>
            <person name="Di Stilio V.S."/>
        </authorList>
    </citation>
    <scope>NUCLEOTIDE SEQUENCE [LARGE SCALE GENOMIC DNA]</scope>
    <source>
        <strain evidence="9">cv. WT478/WT964</strain>
        <tissue evidence="8">Leaves</tissue>
    </source>
</reference>
<name>A0A7J6WC25_THATH</name>
<evidence type="ECO:0000313" key="9">
    <source>
        <dbReference type="Proteomes" id="UP000554482"/>
    </source>
</evidence>
<comment type="subcellular location">
    <subcellularLocation>
        <location evidence="2">Membrane</location>
        <topology evidence="2">Multi-pass membrane protein</topology>
    </subcellularLocation>
    <subcellularLocation>
        <location evidence="1">Plastid</location>
        <location evidence="1">Chloroplast envelope</location>
    </subcellularLocation>
</comment>
<dbReference type="InterPro" id="IPR002657">
    <property type="entry name" value="BilAc:Na_symport/Acr3"/>
</dbReference>
<keyword evidence="8" id="KW-0670">Pyruvate</keyword>
<dbReference type="Gene3D" id="1.20.1530.20">
    <property type="match status" value="1"/>
</dbReference>
<keyword evidence="6 7" id="KW-0472">Membrane</keyword>
<gene>
    <name evidence="8" type="ORF">FRX31_015430</name>
</gene>
<protein>
    <submittedName>
        <fullName evidence="8">Sodium/pyruvate cotransporter BASS2 chloroplastic</fullName>
    </submittedName>
</protein>
<dbReference type="InterPro" id="IPR004710">
    <property type="entry name" value="Bilac:Na_transpt"/>
</dbReference>
<organism evidence="8 9">
    <name type="scientific">Thalictrum thalictroides</name>
    <name type="common">Rue-anemone</name>
    <name type="synonym">Anemone thalictroides</name>
    <dbReference type="NCBI Taxonomy" id="46969"/>
    <lineage>
        <taxon>Eukaryota</taxon>
        <taxon>Viridiplantae</taxon>
        <taxon>Streptophyta</taxon>
        <taxon>Embryophyta</taxon>
        <taxon>Tracheophyta</taxon>
        <taxon>Spermatophyta</taxon>
        <taxon>Magnoliopsida</taxon>
        <taxon>Ranunculales</taxon>
        <taxon>Ranunculaceae</taxon>
        <taxon>Thalictroideae</taxon>
        <taxon>Thalictrum</taxon>
    </lineage>
</organism>
<comment type="similarity">
    <text evidence="3">Belongs to the bile acid:sodium symporter (BASS) (TC 2.A.28) family.</text>
</comment>
<comment type="caution">
    <text evidence="8">The sequence shown here is derived from an EMBL/GenBank/DDBJ whole genome shotgun (WGS) entry which is preliminary data.</text>
</comment>
<evidence type="ECO:0000256" key="2">
    <source>
        <dbReference type="ARBA" id="ARBA00004141"/>
    </source>
</evidence>
<feature type="transmembrane region" description="Helical" evidence="7">
    <location>
        <begin position="140"/>
        <end position="158"/>
    </location>
</feature>
<feature type="transmembrane region" description="Helical" evidence="7">
    <location>
        <begin position="170"/>
        <end position="191"/>
    </location>
</feature>
<keyword evidence="9" id="KW-1185">Reference proteome</keyword>
<evidence type="ECO:0000256" key="6">
    <source>
        <dbReference type="ARBA" id="ARBA00023136"/>
    </source>
</evidence>